<dbReference type="AlphaFoldDB" id="A0A1B6CMH2"/>
<evidence type="ECO:0000256" key="1">
    <source>
        <dbReference type="ARBA" id="ARBA00022723"/>
    </source>
</evidence>
<keyword evidence="2 5" id="KW-0863">Zinc-finger</keyword>
<evidence type="ECO:0000259" key="7">
    <source>
        <dbReference type="PROSITE" id="PS50950"/>
    </source>
</evidence>
<reference evidence="8" key="1">
    <citation type="submission" date="2015-12" db="EMBL/GenBank/DDBJ databases">
        <title>De novo transcriptome assembly of four potential Pierce s Disease insect vectors from Arizona vineyards.</title>
        <authorList>
            <person name="Tassone E.E."/>
        </authorList>
    </citation>
    <scope>NUCLEOTIDE SEQUENCE</scope>
</reference>
<evidence type="ECO:0000256" key="2">
    <source>
        <dbReference type="ARBA" id="ARBA00022771"/>
    </source>
</evidence>
<keyword evidence="1" id="KW-0479">Metal-binding</keyword>
<accession>A0A1B6CMH2</accession>
<dbReference type="GO" id="GO:0043565">
    <property type="term" value="F:sequence-specific DNA binding"/>
    <property type="evidence" value="ECO:0007669"/>
    <property type="project" value="InterPro"/>
</dbReference>
<organism evidence="8">
    <name type="scientific">Clastoptera arizonana</name>
    <name type="common">Arizona spittle bug</name>
    <dbReference type="NCBI Taxonomy" id="38151"/>
    <lineage>
        <taxon>Eukaryota</taxon>
        <taxon>Metazoa</taxon>
        <taxon>Ecdysozoa</taxon>
        <taxon>Arthropoda</taxon>
        <taxon>Hexapoda</taxon>
        <taxon>Insecta</taxon>
        <taxon>Pterygota</taxon>
        <taxon>Neoptera</taxon>
        <taxon>Paraneoptera</taxon>
        <taxon>Hemiptera</taxon>
        <taxon>Auchenorrhyncha</taxon>
        <taxon>Cercopoidea</taxon>
        <taxon>Clastopteridae</taxon>
        <taxon>Clastoptera</taxon>
    </lineage>
</organism>
<evidence type="ECO:0000256" key="4">
    <source>
        <dbReference type="ARBA" id="ARBA00023125"/>
    </source>
</evidence>
<feature type="domain" description="THAP-type" evidence="7">
    <location>
        <begin position="154"/>
        <end position="232"/>
    </location>
</feature>
<dbReference type="GO" id="GO:0008270">
    <property type="term" value="F:zinc ion binding"/>
    <property type="evidence" value="ECO:0007669"/>
    <property type="project" value="UniProtKB-KW"/>
</dbReference>
<dbReference type="InterPro" id="IPR026516">
    <property type="entry name" value="THAP1/10"/>
</dbReference>
<feature type="region of interest" description="Disordered" evidence="6">
    <location>
        <begin position="269"/>
        <end position="292"/>
    </location>
</feature>
<evidence type="ECO:0000256" key="6">
    <source>
        <dbReference type="SAM" id="MobiDB-lite"/>
    </source>
</evidence>
<keyword evidence="4 5" id="KW-0238">DNA-binding</keyword>
<dbReference type="SMART" id="SM00692">
    <property type="entry name" value="DM3"/>
    <property type="match status" value="2"/>
</dbReference>
<feature type="compositionally biased region" description="Polar residues" evidence="6">
    <location>
        <begin position="275"/>
        <end position="291"/>
    </location>
</feature>
<dbReference type="SUPFAM" id="SSF57716">
    <property type="entry name" value="Glucocorticoid receptor-like (DNA-binding domain)"/>
    <property type="match status" value="2"/>
</dbReference>
<dbReference type="PANTHER" id="PTHR46600">
    <property type="entry name" value="THAP DOMAIN-CONTAINING"/>
    <property type="match status" value="1"/>
</dbReference>
<protein>
    <recommendedName>
        <fullName evidence="7">THAP-type domain-containing protein</fullName>
    </recommendedName>
</protein>
<proteinExistence type="predicted"/>
<dbReference type="PROSITE" id="PS50950">
    <property type="entry name" value="ZF_THAP"/>
    <property type="match status" value="2"/>
</dbReference>
<dbReference type="InterPro" id="IPR006612">
    <property type="entry name" value="THAP_Znf"/>
</dbReference>
<dbReference type="EMBL" id="GEDC01022713">
    <property type="protein sequence ID" value="JAS14585.1"/>
    <property type="molecule type" value="Transcribed_RNA"/>
</dbReference>
<gene>
    <name evidence="8" type="ORF">g.21178</name>
</gene>
<keyword evidence="3" id="KW-0862">Zinc</keyword>
<name>A0A1B6CMH2_9HEMI</name>
<evidence type="ECO:0000256" key="5">
    <source>
        <dbReference type="PROSITE-ProRule" id="PRU00309"/>
    </source>
</evidence>
<feature type="region of interest" description="Disordered" evidence="6">
    <location>
        <begin position="234"/>
        <end position="253"/>
    </location>
</feature>
<feature type="domain" description="THAP-type" evidence="7">
    <location>
        <begin position="1"/>
        <end position="79"/>
    </location>
</feature>
<dbReference type="SMART" id="SM00980">
    <property type="entry name" value="THAP"/>
    <property type="match status" value="2"/>
</dbReference>
<sequence length="620" mass="69923">MVGCCAVGCTNSSYKGFIMKHFPRDPNRRKAWAAKVNRANWTPTNFSCLCEVHFSPEMFEENRADGRRMLRWNAIPTIFSDIPQLPPSKPPTKRCYPKKKTSISLENQSTPVNNMDSTVDPNLLILEHTKEDFPSRSLISSVPSSNLRPRETRIPGCCAVGCTNSETKGFLMKRFPRHPERRKIWAEKINRENWTPTDSSCLCEIHFTEDMFQQDRSDGKKMLKHNAIPSIFLKPPLKKSRKPPLKSSLDSIETPEDVLDVDNAGTAKIRDKLESTNSGSPSPTLLPQTKCNELKVPVDNKRSSQKKKMSLNSAVLDSCEPPEQILDVGNAETVELREKLESTPNGPLLLTLLPQPKFSNLKVQICEGSSQKPPLFLRPISVNTVVLDTIKTPEKILDVGNTGTAKTREKLECTSSDPPSLILLPQTKYHNLKVQIVHGRSQKRPLRRILPKKESSVNTVVLDSIKTPEQVLDVDNAGTSGIREKLESTARGPHSQTLLPQTKCCDLKQQISDYNRIFKKMSLKIKILKTKLRQTRKKLKTLCEADVHLKSLKKVFSDDQVKFLINGHNSHWSNTSLMNAIKIKLSCGKSGYNELLKLNFPLPSLRTLRRRILSIKKTSA</sequence>
<dbReference type="PANTHER" id="PTHR46600:SF11">
    <property type="entry name" value="THAP DOMAIN-CONTAINING PROTEIN 10"/>
    <property type="match status" value="1"/>
</dbReference>
<dbReference type="Pfam" id="PF05485">
    <property type="entry name" value="THAP"/>
    <property type="match status" value="2"/>
</dbReference>
<evidence type="ECO:0000256" key="3">
    <source>
        <dbReference type="ARBA" id="ARBA00022833"/>
    </source>
</evidence>
<evidence type="ECO:0000313" key="8">
    <source>
        <dbReference type="EMBL" id="JAS14585.1"/>
    </source>
</evidence>